<sequence>MERYLIALDLDGTTLNADGQLSAGTIAVLREAQAAGHLVVITTGRPDSISEHFYDDLQLHGPMINFNGALIHIPHQHWRYEQEVTIPIPVALSLRQLKRDFSFKVMVAEGKQLLVADRPYANIPFLPDRPHPKALLDEQGLRQPPISVTMFMTAKTFDPVSKQVNALYPHLAAKTWGAWSGEYTALEVTSKNTSKSRALAYVAGQYGIDQKHIIAFGDDMNDLDMLQFAGHGVAMKNARPAILAIADAQTPNDNQHDGVANYLADYLKLA</sequence>
<dbReference type="EMBL" id="BAYM01000157">
    <property type="protein sequence ID" value="GAN37413.1"/>
    <property type="molecule type" value="Genomic_DNA"/>
</dbReference>
<dbReference type="GO" id="GO:0000287">
    <property type="term" value="F:magnesium ion binding"/>
    <property type="evidence" value="ECO:0007669"/>
    <property type="project" value="TreeGrafter"/>
</dbReference>
<reference evidence="2" key="1">
    <citation type="submission" date="2014-05" db="EMBL/GenBank/DDBJ databases">
        <title>Whole genome sequencing of Lactobacillus casei NRIC0644.</title>
        <authorList>
            <person name="Atarashi H."/>
            <person name="Yoshida Y."/>
            <person name="Fujimura S."/>
            <person name="Tanaka N."/>
            <person name="Shiwa Y."/>
            <person name="Yoshikawa H."/>
            <person name="Okada S."/>
            <person name="Nakagawa J."/>
        </authorList>
    </citation>
    <scope>NUCLEOTIDE SEQUENCE [LARGE SCALE GENOMIC DNA]</scope>
    <source>
        <strain evidence="2">NRIC0644</strain>
    </source>
</reference>
<dbReference type="NCBIfam" id="TIGR01484">
    <property type="entry name" value="HAD-SF-IIB"/>
    <property type="match status" value="1"/>
</dbReference>
<dbReference type="InterPro" id="IPR000150">
    <property type="entry name" value="Cof"/>
</dbReference>
<dbReference type="CDD" id="cd07516">
    <property type="entry name" value="HAD_Pase"/>
    <property type="match status" value="1"/>
</dbReference>
<dbReference type="Gene3D" id="3.40.50.1000">
    <property type="entry name" value="HAD superfamily/HAD-like"/>
    <property type="match status" value="1"/>
</dbReference>
<dbReference type="GO" id="GO:0005829">
    <property type="term" value="C:cytosol"/>
    <property type="evidence" value="ECO:0007669"/>
    <property type="project" value="TreeGrafter"/>
</dbReference>
<dbReference type="InterPro" id="IPR006379">
    <property type="entry name" value="HAD-SF_hydro_IIB"/>
</dbReference>
<comment type="caution">
    <text evidence="1">The sequence shown here is derived from an EMBL/GenBank/DDBJ whole genome shotgun (WGS) entry which is preliminary data.</text>
</comment>
<dbReference type="InterPro" id="IPR036412">
    <property type="entry name" value="HAD-like_sf"/>
</dbReference>
<dbReference type="PANTHER" id="PTHR10000">
    <property type="entry name" value="PHOSPHOSERINE PHOSPHATASE"/>
    <property type="match status" value="1"/>
</dbReference>
<dbReference type="SFLD" id="SFLDG01140">
    <property type="entry name" value="C2.B:_Phosphomannomutase_and_P"/>
    <property type="match status" value="1"/>
</dbReference>
<proteinExistence type="predicted"/>
<name>A0A0C9QFS1_LACPA</name>
<dbReference type="AlphaFoldDB" id="A0A0C9QFS1"/>
<dbReference type="GeneID" id="57091212"/>
<accession>A0A0C9QFS1</accession>
<dbReference type="Gene3D" id="3.30.1240.10">
    <property type="match status" value="1"/>
</dbReference>
<dbReference type="SUPFAM" id="SSF56784">
    <property type="entry name" value="HAD-like"/>
    <property type="match status" value="1"/>
</dbReference>
<dbReference type="Proteomes" id="UP000032552">
    <property type="component" value="Unassembled WGS sequence"/>
</dbReference>
<evidence type="ECO:0000313" key="2">
    <source>
        <dbReference type="Proteomes" id="UP000032552"/>
    </source>
</evidence>
<dbReference type="InterPro" id="IPR023214">
    <property type="entry name" value="HAD_sf"/>
</dbReference>
<dbReference type="NCBIfam" id="TIGR00099">
    <property type="entry name" value="Cof-subfamily"/>
    <property type="match status" value="1"/>
</dbReference>
<protein>
    <submittedName>
        <fullName evidence="1">HAD superfamily hydrolase</fullName>
    </submittedName>
</protein>
<evidence type="ECO:0000313" key="1">
    <source>
        <dbReference type="EMBL" id="GAN37413.1"/>
    </source>
</evidence>
<dbReference type="GO" id="GO:0016791">
    <property type="term" value="F:phosphatase activity"/>
    <property type="evidence" value="ECO:0007669"/>
    <property type="project" value="UniProtKB-ARBA"/>
</dbReference>
<organism evidence="1 2">
    <name type="scientific">Lacticaseibacillus paracasei NRIC 0644</name>
    <dbReference type="NCBI Taxonomy" id="1435038"/>
    <lineage>
        <taxon>Bacteria</taxon>
        <taxon>Bacillati</taxon>
        <taxon>Bacillota</taxon>
        <taxon>Bacilli</taxon>
        <taxon>Lactobacillales</taxon>
        <taxon>Lactobacillaceae</taxon>
        <taxon>Lacticaseibacillus</taxon>
    </lineage>
</organism>
<keyword evidence="1" id="KW-0378">Hydrolase</keyword>
<dbReference type="Pfam" id="PF08282">
    <property type="entry name" value="Hydrolase_3"/>
    <property type="match status" value="1"/>
</dbReference>
<dbReference type="RefSeq" id="WP_003567836.1">
    <property type="nucleotide sequence ID" value="NZ_BAYM01000157.1"/>
</dbReference>
<dbReference type="PANTHER" id="PTHR10000:SF23">
    <property type="entry name" value="5-AMINO-6-(5-PHOSPHO-D-RIBITYLAMINO)URACIL PHOSPHATASE YITU"/>
    <property type="match status" value="1"/>
</dbReference>
<gene>
    <name evidence="1" type="ORF">LC0644_2002</name>
</gene>
<dbReference type="SFLD" id="SFLDS00003">
    <property type="entry name" value="Haloacid_Dehalogenase"/>
    <property type="match status" value="1"/>
</dbReference>